<dbReference type="OrthoDB" id="5043642at2759"/>
<organism evidence="1 2">
    <name type="scientific">Talaromyces rugulosus</name>
    <name type="common">Penicillium rugulosum</name>
    <dbReference type="NCBI Taxonomy" id="121627"/>
    <lineage>
        <taxon>Eukaryota</taxon>
        <taxon>Fungi</taxon>
        <taxon>Dikarya</taxon>
        <taxon>Ascomycota</taxon>
        <taxon>Pezizomycotina</taxon>
        <taxon>Eurotiomycetes</taxon>
        <taxon>Eurotiomycetidae</taxon>
        <taxon>Eurotiales</taxon>
        <taxon>Trichocomaceae</taxon>
        <taxon>Talaromyces</taxon>
        <taxon>Talaromyces sect. Islandici</taxon>
    </lineage>
</organism>
<dbReference type="InterPro" id="IPR037176">
    <property type="entry name" value="Osmotin/thaumatin-like_sf"/>
</dbReference>
<evidence type="ECO:0000313" key="1">
    <source>
        <dbReference type="EMBL" id="QKX61943.1"/>
    </source>
</evidence>
<proteinExistence type="predicted"/>
<keyword evidence="2" id="KW-1185">Reference proteome</keyword>
<dbReference type="InterPro" id="IPR021848">
    <property type="entry name" value="HODM_asu-like"/>
</dbReference>
<protein>
    <submittedName>
        <fullName evidence="1">Uncharacterized protein</fullName>
    </submittedName>
</protein>
<dbReference type="Pfam" id="PF00314">
    <property type="entry name" value="Thaumatin"/>
    <property type="match status" value="1"/>
</dbReference>
<dbReference type="PROSITE" id="PS51367">
    <property type="entry name" value="THAUMATIN_2"/>
    <property type="match status" value="1"/>
</dbReference>
<dbReference type="GeneID" id="55996583"/>
<dbReference type="KEGG" id="trg:TRUGW13939_09099"/>
<evidence type="ECO:0000313" key="2">
    <source>
        <dbReference type="Proteomes" id="UP000509510"/>
    </source>
</evidence>
<dbReference type="Pfam" id="PF11927">
    <property type="entry name" value="HODM_asu-like"/>
    <property type="match status" value="1"/>
</dbReference>
<dbReference type="SMART" id="SM00205">
    <property type="entry name" value="THN"/>
    <property type="match status" value="1"/>
</dbReference>
<dbReference type="SUPFAM" id="SSF49870">
    <property type="entry name" value="Osmotin, thaumatin-like protein"/>
    <property type="match status" value="1"/>
</dbReference>
<reference evidence="2" key="1">
    <citation type="submission" date="2020-06" db="EMBL/GenBank/DDBJ databases">
        <title>A chromosome-scale genome assembly of Talaromyces rugulosus W13939.</title>
        <authorList>
            <person name="Wang B."/>
            <person name="Guo L."/>
            <person name="Ye K."/>
            <person name="Wang L."/>
        </authorList>
    </citation>
    <scope>NUCLEOTIDE SEQUENCE [LARGE SCALE GENOMIC DNA]</scope>
    <source>
        <strain evidence="2">W13939</strain>
    </source>
</reference>
<dbReference type="PANTHER" id="PTHR31048">
    <property type="entry name" value="OS03G0233200 PROTEIN"/>
    <property type="match status" value="1"/>
</dbReference>
<accession>A0A7H8RBQ4</accession>
<dbReference type="Gene3D" id="2.60.110.10">
    <property type="entry name" value="Thaumatin"/>
    <property type="match status" value="1"/>
</dbReference>
<dbReference type="AlphaFoldDB" id="A0A7H8RBQ4"/>
<name>A0A7H8RBQ4_TALRU</name>
<gene>
    <name evidence="1" type="ORF">TRUGW13939_09099</name>
</gene>
<dbReference type="InterPro" id="IPR001938">
    <property type="entry name" value="Thaumatin"/>
</dbReference>
<dbReference type="EMBL" id="CP055902">
    <property type="protein sequence ID" value="QKX61943.1"/>
    <property type="molecule type" value="Genomic_DNA"/>
</dbReference>
<dbReference type="RefSeq" id="XP_035348117.1">
    <property type="nucleotide sequence ID" value="XM_035492224.1"/>
</dbReference>
<dbReference type="Proteomes" id="UP000509510">
    <property type="component" value="Chromosome V"/>
</dbReference>
<sequence length="707" mass="77831">MVHSLSLTIFTIIGVFVQWLVKHVYLSHRGAASSKPDELDVTLTAPYPCNAIKGSRKFRITMGLRKLDERNWLTVDKNYIKEHDIRNSLLKNERRKVFQCLPESREACAEILEIVSDFLCERYPSMFQMKKDGGKTEIQNIKTGETFVSGGSDSTMEPLEIAVRLAMEDLNVLMMNSEGEYYLAASATLFPVGWAVQQRIGWTISQVHGPVPQWKEKIGHSVNKLTPESPMERSNYFMETKESNEGLGNTLFRPEGLTEQEPGSLMDNVLLRRERQTFRRLPRSGALVFSVKTTLNTLDELPPDQLRALATEIESWPEDMAKYKGRNVWGQAVLGYCDQMGISTLSVTDKILNLVLVTMTMLSSASTMSWVSSFLLILQSADAIHHMKLKPMMLATADSSHRPIRITNLCPSDIYPAIQTQAGTGPSTGGYHALPGNTTSFDVSPDWQGRIWGRTNCSFNSNGASLNASAPACLTGDCGGLLDCKGTGQPASLAEFTLATSMSLSFYDISLVDGYNLPIGIVSLHNESTNADLRNIPSNTTNPVCIGSADFLTSVSQMNATTVPINTTIGSITYVTPLEEALEAHSVSRWCPWPLQMQKPWKPGDGVFPYPDDGIKRPSFDPCLSMCSKYGRASDCCSGSHSTPETCSPNMYSKAAKKVCPDAYSYAYDDTTSTFTIKQGAGFEIVFCPSGRSTDIKKNMGNSSTTS</sequence>